<sequence>MDQNILTIIIVIAVILIAFAIWASIRKKRTDHLRDQFGEEYDRTLEAQGGRDAAEANLEAREERVKTLDIRPLTSEEHARFADEWREVKSVFVDSPTEAVLHADRMLATMMTAKGFPMADFDHRFEDLTVNHADVARHYRAGHDIADRHNTGETTTEDMRQAMKHYEALYDRLVSDAERGASPAATTATSGRAESGATSHRPTPVTDTMNTRATGRPANDGTVTADLDGDGHADTRGRDLDGDGDADIVRRDRDGDGHADRVEIRRD</sequence>
<dbReference type="Proteomes" id="UP000275232">
    <property type="component" value="Unassembled WGS sequence"/>
</dbReference>
<reference evidence="3 4" key="1">
    <citation type="submission" date="2018-11" db="EMBL/GenBank/DDBJ databases">
        <title>Erythrobacter spongiae sp. nov., isolated from a marine sponge.</title>
        <authorList>
            <person name="Zhuang L."/>
            <person name="Luo L."/>
        </authorList>
    </citation>
    <scope>NUCLEOTIDE SEQUENCE [LARGE SCALE GENOMIC DNA]</scope>
    <source>
        <strain evidence="3 4">HN-E23</strain>
    </source>
</reference>
<keyword evidence="2" id="KW-0472">Membrane</keyword>
<evidence type="ECO:0000256" key="1">
    <source>
        <dbReference type="SAM" id="MobiDB-lite"/>
    </source>
</evidence>
<evidence type="ECO:0000313" key="4">
    <source>
        <dbReference type="Proteomes" id="UP000275232"/>
    </source>
</evidence>
<protein>
    <recommendedName>
        <fullName evidence="5">Secreted protein</fullName>
    </recommendedName>
</protein>
<dbReference type="AlphaFoldDB" id="A0A3N5DLE2"/>
<gene>
    <name evidence="3" type="ORF">EG799_08210</name>
</gene>
<feature type="compositionally biased region" description="Basic and acidic residues" evidence="1">
    <location>
        <begin position="229"/>
        <end position="267"/>
    </location>
</feature>
<evidence type="ECO:0000256" key="2">
    <source>
        <dbReference type="SAM" id="Phobius"/>
    </source>
</evidence>
<keyword evidence="2" id="KW-1133">Transmembrane helix</keyword>
<dbReference type="RefSeq" id="WP_123880225.1">
    <property type="nucleotide sequence ID" value="NZ_RPFZ01000001.1"/>
</dbReference>
<evidence type="ECO:0008006" key="5">
    <source>
        <dbReference type="Google" id="ProtNLM"/>
    </source>
</evidence>
<comment type="caution">
    <text evidence="3">The sequence shown here is derived from an EMBL/GenBank/DDBJ whole genome shotgun (WGS) entry which is preliminary data.</text>
</comment>
<dbReference type="EMBL" id="RPFZ01000001">
    <property type="protein sequence ID" value="RPF71605.1"/>
    <property type="molecule type" value="Genomic_DNA"/>
</dbReference>
<feature type="region of interest" description="Disordered" evidence="1">
    <location>
        <begin position="179"/>
        <end position="267"/>
    </location>
</feature>
<evidence type="ECO:0000313" key="3">
    <source>
        <dbReference type="EMBL" id="RPF71605.1"/>
    </source>
</evidence>
<feature type="compositionally biased region" description="Polar residues" evidence="1">
    <location>
        <begin position="196"/>
        <end position="213"/>
    </location>
</feature>
<name>A0A3N5DLE2_9SPHN</name>
<proteinExistence type="predicted"/>
<keyword evidence="4" id="KW-1185">Reference proteome</keyword>
<organism evidence="3 4">
    <name type="scientific">Aurantiacibacter spongiae</name>
    <dbReference type="NCBI Taxonomy" id="2488860"/>
    <lineage>
        <taxon>Bacteria</taxon>
        <taxon>Pseudomonadati</taxon>
        <taxon>Pseudomonadota</taxon>
        <taxon>Alphaproteobacteria</taxon>
        <taxon>Sphingomonadales</taxon>
        <taxon>Erythrobacteraceae</taxon>
        <taxon>Aurantiacibacter</taxon>
    </lineage>
</organism>
<accession>A0A3N5DLE2</accession>
<feature type="compositionally biased region" description="Low complexity" evidence="1">
    <location>
        <begin position="180"/>
        <end position="193"/>
    </location>
</feature>
<feature type="transmembrane region" description="Helical" evidence="2">
    <location>
        <begin position="6"/>
        <end position="25"/>
    </location>
</feature>
<keyword evidence="2" id="KW-0812">Transmembrane</keyword>
<dbReference type="OrthoDB" id="7502542at2"/>